<accession>A0A7G5CG49</accession>
<dbReference type="PROSITE" id="PS51161">
    <property type="entry name" value="ATP_CONE"/>
    <property type="match status" value="1"/>
</dbReference>
<dbReference type="Proteomes" id="UP000515562">
    <property type="component" value="Segment"/>
</dbReference>
<dbReference type="EMBL" id="MT664722">
    <property type="protein sequence ID" value="QMV48251.1"/>
    <property type="molecule type" value="Genomic_DNA"/>
</dbReference>
<keyword evidence="1 3" id="KW-0547">Nucleotide-binding</keyword>
<evidence type="ECO:0000256" key="3">
    <source>
        <dbReference type="PROSITE-ProRule" id="PRU00492"/>
    </source>
</evidence>
<protein>
    <submittedName>
        <fullName evidence="5">Anaerobic ribonucleoside-triphosphate reductase</fullName>
    </submittedName>
</protein>
<dbReference type="RefSeq" id="YP_010672208.1">
    <property type="nucleotide sequence ID" value="NC_070975.1"/>
</dbReference>
<evidence type="ECO:0000256" key="1">
    <source>
        <dbReference type="ARBA" id="ARBA00022741"/>
    </source>
</evidence>
<evidence type="ECO:0000259" key="4">
    <source>
        <dbReference type="PROSITE" id="PS51161"/>
    </source>
</evidence>
<dbReference type="GO" id="GO:0009265">
    <property type="term" value="P:2'-deoxyribonucleotide biosynthetic process"/>
    <property type="evidence" value="ECO:0007669"/>
    <property type="project" value="TreeGrafter"/>
</dbReference>
<proteinExistence type="predicted"/>
<organism evidence="5 6">
    <name type="scientific">Proteus phage Vb_PmiP-P59</name>
    <dbReference type="NCBI Taxonomy" id="2754975"/>
    <lineage>
        <taxon>Viruses</taxon>
        <taxon>Duplodnaviria</taxon>
        <taxon>Heunggongvirae</taxon>
        <taxon>Uroviricota</taxon>
        <taxon>Caudoviricetes</taxon>
        <taxon>Grimontviridae</taxon>
        <taxon>Privateervirus</taxon>
        <taxon>Privateervirus P59</taxon>
    </lineage>
</organism>
<dbReference type="KEGG" id="vg:77948478"/>
<evidence type="ECO:0000313" key="6">
    <source>
        <dbReference type="Proteomes" id="UP000515562"/>
    </source>
</evidence>
<dbReference type="GeneID" id="77948478"/>
<name>A0A7G5CG49_9CAUD</name>
<dbReference type="InterPro" id="IPR005144">
    <property type="entry name" value="ATP-cone_dom"/>
</dbReference>
<sequence length="111" mass="12619">MHILLDLVSKEIKMVVVIKRDGSNQPFDINKIVNAILSAQEKIGKSDFDQALQVSLQVQDKVIHDESITIPEMHEVVEYTLMENNLFPVAREYIAYRSHRDTLRGLGGQDA</sequence>
<keyword evidence="6" id="KW-1185">Reference proteome</keyword>
<dbReference type="GO" id="GO:0004748">
    <property type="term" value="F:ribonucleoside-diphosphate reductase activity, thioredoxin disulfide as acceptor"/>
    <property type="evidence" value="ECO:0007669"/>
    <property type="project" value="TreeGrafter"/>
</dbReference>
<evidence type="ECO:0000256" key="2">
    <source>
        <dbReference type="ARBA" id="ARBA00022840"/>
    </source>
</evidence>
<feature type="domain" description="ATP-cone" evidence="4">
    <location>
        <begin position="15"/>
        <end position="104"/>
    </location>
</feature>
<dbReference type="GO" id="GO:0008998">
    <property type="term" value="F:ribonucleoside-triphosphate reductase (thioredoxin) activity"/>
    <property type="evidence" value="ECO:0007669"/>
    <property type="project" value="TreeGrafter"/>
</dbReference>
<dbReference type="GO" id="GO:0005524">
    <property type="term" value="F:ATP binding"/>
    <property type="evidence" value="ECO:0007669"/>
    <property type="project" value="UniProtKB-UniRule"/>
</dbReference>
<evidence type="ECO:0000313" key="5">
    <source>
        <dbReference type="EMBL" id="QMV48251.1"/>
    </source>
</evidence>
<reference evidence="5 6" key="1">
    <citation type="submission" date="2020-06" db="EMBL/GenBank/DDBJ databases">
        <title>Isolation and characterization of P59,a proteus mirabilis phage with C3 morphology.</title>
        <authorList>
            <person name="Li S."/>
        </authorList>
    </citation>
    <scope>NUCLEOTIDE SEQUENCE [LARGE SCALE GENOMIC DNA]</scope>
</reference>
<keyword evidence="2 3" id="KW-0067">ATP-binding</keyword>
<dbReference type="Pfam" id="PF03477">
    <property type="entry name" value="ATP-cone"/>
    <property type="match status" value="1"/>
</dbReference>
<dbReference type="PANTHER" id="PTHR21075">
    <property type="entry name" value="ANAEROBIC RIBONUCLEOSIDE-TRIPHOSPHATE REDUCTASE"/>
    <property type="match status" value="1"/>
</dbReference>
<dbReference type="PANTHER" id="PTHR21075:SF0">
    <property type="entry name" value="ANAEROBIC RIBONUCLEOSIDE-TRIPHOSPHATE REDUCTASE"/>
    <property type="match status" value="1"/>
</dbReference>